<dbReference type="AlphaFoldDB" id="A0A1W6ZPI2"/>
<dbReference type="InterPro" id="IPR051201">
    <property type="entry name" value="Chloro_Bact_Ser_Proteases"/>
</dbReference>
<name>A0A1W6ZPI2_9HYPH</name>
<dbReference type="Gene3D" id="2.30.42.10">
    <property type="match status" value="1"/>
</dbReference>
<dbReference type="InterPro" id="IPR036034">
    <property type="entry name" value="PDZ_sf"/>
</dbReference>
<evidence type="ECO:0000313" key="4">
    <source>
        <dbReference type="EMBL" id="ARP99293.1"/>
    </source>
</evidence>
<accession>A0A1W6ZPI2</accession>
<reference evidence="4 5" key="1">
    <citation type="submission" date="2017-05" db="EMBL/GenBank/DDBJ databases">
        <title>Full genome sequence of Pseudorhodoplanes sinuspersici.</title>
        <authorList>
            <person name="Dastgheib S.M.M."/>
            <person name="Shavandi M."/>
            <person name="Tirandaz H."/>
        </authorList>
    </citation>
    <scope>NUCLEOTIDE SEQUENCE [LARGE SCALE GENOMIC DNA]</scope>
    <source>
        <strain evidence="4 5">RIPI110</strain>
    </source>
</reference>
<dbReference type="SUPFAM" id="SSF50156">
    <property type="entry name" value="PDZ domain-like"/>
    <property type="match status" value="1"/>
</dbReference>
<evidence type="ECO:0000256" key="2">
    <source>
        <dbReference type="ARBA" id="ARBA00022801"/>
    </source>
</evidence>
<dbReference type="KEGG" id="psin:CAK95_09520"/>
<dbReference type="InterPro" id="IPR001478">
    <property type="entry name" value="PDZ"/>
</dbReference>
<keyword evidence="1" id="KW-0645">Protease</keyword>
<dbReference type="Gene3D" id="2.40.10.120">
    <property type="match status" value="1"/>
</dbReference>
<dbReference type="Pfam" id="PF13180">
    <property type="entry name" value="PDZ_2"/>
    <property type="match status" value="1"/>
</dbReference>
<dbReference type="GO" id="GO:0004252">
    <property type="term" value="F:serine-type endopeptidase activity"/>
    <property type="evidence" value="ECO:0007669"/>
    <property type="project" value="InterPro"/>
</dbReference>
<dbReference type="PANTHER" id="PTHR43343:SF3">
    <property type="entry name" value="PROTEASE DO-LIKE 8, CHLOROPLASTIC"/>
    <property type="match status" value="1"/>
</dbReference>
<dbReference type="PROSITE" id="PS50106">
    <property type="entry name" value="PDZ"/>
    <property type="match status" value="1"/>
</dbReference>
<dbReference type="OrthoDB" id="7296822at2"/>
<evidence type="ECO:0000256" key="1">
    <source>
        <dbReference type="ARBA" id="ARBA00022670"/>
    </source>
</evidence>
<evidence type="ECO:0000259" key="3">
    <source>
        <dbReference type="PROSITE" id="PS50106"/>
    </source>
</evidence>
<dbReference type="SUPFAM" id="SSF50494">
    <property type="entry name" value="Trypsin-like serine proteases"/>
    <property type="match status" value="1"/>
</dbReference>
<dbReference type="Pfam" id="PF13365">
    <property type="entry name" value="Trypsin_2"/>
    <property type="match status" value="1"/>
</dbReference>
<dbReference type="STRING" id="1235591.CAK95_09520"/>
<dbReference type="InterPro" id="IPR009003">
    <property type="entry name" value="Peptidase_S1_PA"/>
</dbReference>
<dbReference type="Proteomes" id="UP000194137">
    <property type="component" value="Chromosome"/>
</dbReference>
<proteinExistence type="predicted"/>
<dbReference type="PRINTS" id="PR00834">
    <property type="entry name" value="PROTEASES2C"/>
</dbReference>
<evidence type="ECO:0000313" key="5">
    <source>
        <dbReference type="Proteomes" id="UP000194137"/>
    </source>
</evidence>
<feature type="domain" description="PDZ" evidence="3">
    <location>
        <begin position="246"/>
        <end position="301"/>
    </location>
</feature>
<dbReference type="GO" id="GO:0006508">
    <property type="term" value="P:proteolysis"/>
    <property type="evidence" value="ECO:0007669"/>
    <property type="project" value="UniProtKB-KW"/>
</dbReference>
<dbReference type="EMBL" id="CP021112">
    <property type="protein sequence ID" value="ARP99293.1"/>
    <property type="molecule type" value="Genomic_DNA"/>
</dbReference>
<organism evidence="4 5">
    <name type="scientific">Pseudorhodoplanes sinuspersici</name>
    <dbReference type="NCBI Taxonomy" id="1235591"/>
    <lineage>
        <taxon>Bacteria</taxon>
        <taxon>Pseudomonadati</taxon>
        <taxon>Pseudomonadota</taxon>
        <taxon>Alphaproteobacteria</taxon>
        <taxon>Hyphomicrobiales</taxon>
        <taxon>Pseudorhodoplanes</taxon>
    </lineage>
</organism>
<dbReference type="SMART" id="SM00228">
    <property type="entry name" value="PDZ"/>
    <property type="match status" value="1"/>
</dbReference>
<keyword evidence="5" id="KW-1185">Reference proteome</keyword>
<dbReference type="InterPro" id="IPR001940">
    <property type="entry name" value="Peptidase_S1C"/>
</dbReference>
<protein>
    <recommendedName>
        <fullName evidence="3">PDZ domain-containing protein</fullName>
    </recommendedName>
</protein>
<gene>
    <name evidence="4" type="ORF">CAK95_09520</name>
</gene>
<keyword evidence="2" id="KW-0378">Hydrolase</keyword>
<sequence length="354" mass="37318">MNSSRPGDEPKGALMRKSLRLRMVLLLVSVLTLSALPGGNRAAFAQDQSKPITEDLLSSVVRIKTYINPDGRTVDNLGAERDGSGIVIDDSGLILTIGYLMVEAHAAEAITNDGRRIPATVVGYDNDTGFGLLKAVAPLKVRSMPFGKSGDLKVGEPVLAASFGGRDGIAPAFVVSRREFAGSWEYLIEGAIYTAPAHSHWSGAALITREGKLVGVGSLIVGDAPGNGGGTAGNMYVPTDLLMPILADLIANGAAGGNPKPWIGVNTQPSEDGLLVSRVTPNSPAEKAGLRRGDLITNVAGDTPKTLPDFYRKLWSIGIAGATVPLDVQRDGQSQHFDVQSINRMDHLKLKSTF</sequence>
<dbReference type="PANTHER" id="PTHR43343">
    <property type="entry name" value="PEPTIDASE S12"/>
    <property type="match status" value="1"/>
</dbReference>